<reference evidence="2" key="1">
    <citation type="submission" date="2020-10" db="EMBL/GenBank/DDBJ databases">
        <authorList>
            <person name="Han B."/>
            <person name="Lu T."/>
            <person name="Zhao Q."/>
            <person name="Huang X."/>
            <person name="Zhao Y."/>
        </authorList>
    </citation>
    <scope>NUCLEOTIDE SEQUENCE</scope>
</reference>
<evidence type="ECO:0000313" key="3">
    <source>
        <dbReference type="Proteomes" id="UP000604825"/>
    </source>
</evidence>
<evidence type="ECO:0000256" key="1">
    <source>
        <dbReference type="SAM" id="MobiDB-lite"/>
    </source>
</evidence>
<feature type="region of interest" description="Disordered" evidence="1">
    <location>
        <begin position="86"/>
        <end position="133"/>
    </location>
</feature>
<feature type="compositionally biased region" description="Low complexity" evidence="1">
    <location>
        <begin position="17"/>
        <end position="32"/>
    </location>
</feature>
<evidence type="ECO:0000313" key="2">
    <source>
        <dbReference type="EMBL" id="CAD6263071.1"/>
    </source>
</evidence>
<name>A0A811R0C8_9POAL</name>
<organism evidence="2 3">
    <name type="scientific">Miscanthus lutarioriparius</name>
    <dbReference type="NCBI Taxonomy" id="422564"/>
    <lineage>
        <taxon>Eukaryota</taxon>
        <taxon>Viridiplantae</taxon>
        <taxon>Streptophyta</taxon>
        <taxon>Embryophyta</taxon>
        <taxon>Tracheophyta</taxon>
        <taxon>Spermatophyta</taxon>
        <taxon>Magnoliopsida</taxon>
        <taxon>Liliopsida</taxon>
        <taxon>Poales</taxon>
        <taxon>Poaceae</taxon>
        <taxon>PACMAD clade</taxon>
        <taxon>Panicoideae</taxon>
        <taxon>Andropogonodae</taxon>
        <taxon>Andropogoneae</taxon>
        <taxon>Saccharinae</taxon>
        <taxon>Miscanthus</taxon>
    </lineage>
</organism>
<protein>
    <submittedName>
        <fullName evidence="2">Uncharacterized protein</fullName>
    </submittedName>
</protein>
<dbReference type="EMBL" id="CAJGYO010000012">
    <property type="protein sequence ID" value="CAD6263071.1"/>
    <property type="molecule type" value="Genomic_DNA"/>
</dbReference>
<feature type="region of interest" description="Disordered" evidence="1">
    <location>
        <begin position="1"/>
        <end position="55"/>
    </location>
</feature>
<proteinExistence type="predicted"/>
<comment type="caution">
    <text evidence="2">The sequence shown here is derived from an EMBL/GenBank/DDBJ whole genome shotgun (WGS) entry which is preliminary data.</text>
</comment>
<dbReference type="AlphaFoldDB" id="A0A811R0C8"/>
<sequence length="133" mass="13826">MEKMCAVEDATGGIVMPSLSSPRPTSLSSQRPASLPSQRRRVLLPTPALGGSDGRCSHAAFEFARRGAGGMRLRLWSVATVVREAGAQGGDGEGSPARQKSSNDEGSVARQKSSDGEGNASMHGSVWSLLGRC</sequence>
<accession>A0A811R0C8</accession>
<gene>
    <name evidence="2" type="ORF">NCGR_LOCUS46392</name>
</gene>
<dbReference type="Proteomes" id="UP000604825">
    <property type="component" value="Unassembled WGS sequence"/>
</dbReference>
<keyword evidence="3" id="KW-1185">Reference proteome</keyword>